<dbReference type="GO" id="GO:0005737">
    <property type="term" value="C:cytoplasm"/>
    <property type="evidence" value="ECO:0007669"/>
    <property type="project" value="UniProtKB-SubCell"/>
</dbReference>
<dbReference type="InterPro" id="IPR023695">
    <property type="entry name" value="Thiosulf_sulfurTrfase"/>
</dbReference>
<dbReference type="PANTHER" id="PTHR43031:SF6">
    <property type="entry name" value="THIOSULFATE SULFURTRANSFERASE GLPE"/>
    <property type="match status" value="1"/>
</dbReference>
<dbReference type="SMART" id="SM00450">
    <property type="entry name" value="RHOD"/>
    <property type="match status" value="1"/>
</dbReference>
<comment type="catalytic activity">
    <reaction evidence="3">
        <text>thiosulfate + hydrogen cyanide = thiocyanate + sulfite + 2 H(+)</text>
        <dbReference type="Rhea" id="RHEA:16881"/>
        <dbReference type="ChEBI" id="CHEBI:15378"/>
        <dbReference type="ChEBI" id="CHEBI:17359"/>
        <dbReference type="ChEBI" id="CHEBI:18022"/>
        <dbReference type="ChEBI" id="CHEBI:18407"/>
        <dbReference type="ChEBI" id="CHEBI:33542"/>
        <dbReference type="EC" id="2.8.1.1"/>
    </reaction>
</comment>
<dbReference type="Pfam" id="PF00581">
    <property type="entry name" value="Rhodanese"/>
    <property type="match status" value="1"/>
</dbReference>
<name>A0A3P1SPW4_9GAMM</name>
<sequence>MDNFECINIKQAEQLIADGAIIADIRDQQSYQQNHITDAIHLSNENLHTFIQEADLDAPLIVCCYHGFSSQSAAGILIQQGFEQVYSLDGGFEMWQATRPDQCSSS</sequence>
<comment type="function">
    <text evidence="3">Transferase that catalyzes the transfer of sulfur from thiosulfate to thiophilic acceptors such as cyanide or dithiols. May function in a CysM-independent thiosulfate assimilation pathway by catalyzing the conversion of thiosulfate to sulfite, which can then be used for L-cysteine biosynthesis.</text>
</comment>
<keyword evidence="1 3" id="KW-0963">Cytoplasm</keyword>
<dbReference type="Gene3D" id="3.40.250.10">
    <property type="entry name" value="Rhodanese-like domain"/>
    <property type="match status" value="1"/>
</dbReference>
<keyword evidence="2 3" id="KW-0808">Transferase</keyword>
<dbReference type="InterPro" id="IPR001763">
    <property type="entry name" value="Rhodanese-like_dom"/>
</dbReference>
<comment type="subcellular location">
    <subcellularLocation>
        <location evidence="3">Cytoplasm</location>
    </subcellularLocation>
</comment>
<organism evidence="5 6">
    <name type="scientific">Amphritea balenae</name>
    <dbReference type="NCBI Taxonomy" id="452629"/>
    <lineage>
        <taxon>Bacteria</taxon>
        <taxon>Pseudomonadati</taxon>
        <taxon>Pseudomonadota</taxon>
        <taxon>Gammaproteobacteria</taxon>
        <taxon>Oceanospirillales</taxon>
        <taxon>Oceanospirillaceae</taxon>
        <taxon>Amphritea</taxon>
    </lineage>
</organism>
<evidence type="ECO:0000313" key="6">
    <source>
        <dbReference type="Proteomes" id="UP000267535"/>
    </source>
</evidence>
<dbReference type="EMBL" id="RQXV01000005">
    <property type="protein sequence ID" value="RRC99167.1"/>
    <property type="molecule type" value="Genomic_DNA"/>
</dbReference>
<reference evidence="5 6" key="1">
    <citation type="submission" date="2018-11" db="EMBL/GenBank/DDBJ databases">
        <title>The draft genome sequence of Amphritea balenae JAMM 1525T.</title>
        <authorList>
            <person name="Fang Z."/>
            <person name="Zhang Y."/>
            <person name="Han X."/>
        </authorList>
    </citation>
    <scope>NUCLEOTIDE SEQUENCE [LARGE SCALE GENOMIC DNA]</scope>
    <source>
        <strain evidence="5 6">JAMM 1525</strain>
    </source>
</reference>
<dbReference type="GO" id="GO:0004792">
    <property type="term" value="F:thiosulfate-cyanide sulfurtransferase activity"/>
    <property type="evidence" value="ECO:0007669"/>
    <property type="project" value="UniProtKB-UniRule"/>
</dbReference>
<proteinExistence type="inferred from homology"/>
<gene>
    <name evidence="3 5" type="primary">glpE</name>
    <name evidence="5" type="ORF">EHS89_09940</name>
</gene>
<comment type="similarity">
    <text evidence="3">Belongs to the GlpE family.</text>
</comment>
<protein>
    <recommendedName>
        <fullName evidence="3">Thiosulfate sulfurtransferase GlpE</fullName>
        <ecNumber evidence="3">2.8.1.1</ecNumber>
    </recommendedName>
</protein>
<feature type="domain" description="Rhodanese" evidence="4">
    <location>
        <begin position="16"/>
        <end position="104"/>
    </location>
</feature>
<dbReference type="RefSeq" id="WP_124926003.1">
    <property type="nucleotide sequence ID" value="NZ_BMOH01000004.1"/>
</dbReference>
<evidence type="ECO:0000256" key="1">
    <source>
        <dbReference type="ARBA" id="ARBA00022490"/>
    </source>
</evidence>
<dbReference type="InterPro" id="IPR050229">
    <property type="entry name" value="GlpE_sulfurtransferase"/>
</dbReference>
<dbReference type="HAMAP" id="MF_01009">
    <property type="entry name" value="Thiosulf_sulfurtr"/>
    <property type="match status" value="1"/>
</dbReference>
<dbReference type="EC" id="2.8.1.1" evidence="3"/>
<evidence type="ECO:0000259" key="4">
    <source>
        <dbReference type="PROSITE" id="PS50206"/>
    </source>
</evidence>
<accession>A0A3P1SPW4</accession>
<keyword evidence="6" id="KW-1185">Reference proteome</keyword>
<dbReference type="AlphaFoldDB" id="A0A3P1SPW4"/>
<dbReference type="OrthoDB" id="9811849at2"/>
<dbReference type="GO" id="GO:0103041">
    <property type="term" value="F:thiosulfate-thioredoxin sulfurtransferase activity"/>
    <property type="evidence" value="ECO:0007669"/>
    <property type="project" value="RHEA"/>
</dbReference>
<dbReference type="PROSITE" id="PS50206">
    <property type="entry name" value="RHODANESE_3"/>
    <property type="match status" value="1"/>
</dbReference>
<comment type="caution">
    <text evidence="5">The sequence shown here is derived from an EMBL/GenBank/DDBJ whole genome shotgun (WGS) entry which is preliminary data.</text>
</comment>
<evidence type="ECO:0000313" key="5">
    <source>
        <dbReference type="EMBL" id="RRC99167.1"/>
    </source>
</evidence>
<evidence type="ECO:0000256" key="3">
    <source>
        <dbReference type="HAMAP-Rule" id="MF_01009"/>
    </source>
</evidence>
<comment type="catalytic activity">
    <reaction evidence="3">
        <text>thiosulfate + [thioredoxin]-dithiol = [thioredoxin]-disulfide + hydrogen sulfide + sulfite + 2 H(+)</text>
        <dbReference type="Rhea" id="RHEA:83859"/>
        <dbReference type="Rhea" id="RHEA-COMP:10698"/>
        <dbReference type="Rhea" id="RHEA-COMP:10700"/>
        <dbReference type="ChEBI" id="CHEBI:15378"/>
        <dbReference type="ChEBI" id="CHEBI:17359"/>
        <dbReference type="ChEBI" id="CHEBI:29919"/>
        <dbReference type="ChEBI" id="CHEBI:29950"/>
        <dbReference type="ChEBI" id="CHEBI:33542"/>
        <dbReference type="ChEBI" id="CHEBI:50058"/>
    </reaction>
</comment>
<feature type="active site" description="Cysteine persulfide intermediate" evidence="3">
    <location>
        <position position="64"/>
    </location>
</feature>
<dbReference type="PANTHER" id="PTHR43031">
    <property type="entry name" value="FAD-DEPENDENT OXIDOREDUCTASE"/>
    <property type="match status" value="1"/>
</dbReference>
<dbReference type="Proteomes" id="UP000267535">
    <property type="component" value="Unassembled WGS sequence"/>
</dbReference>
<dbReference type="SUPFAM" id="SSF52821">
    <property type="entry name" value="Rhodanese/Cell cycle control phosphatase"/>
    <property type="match status" value="1"/>
</dbReference>
<dbReference type="InterPro" id="IPR036873">
    <property type="entry name" value="Rhodanese-like_dom_sf"/>
</dbReference>
<dbReference type="NCBIfam" id="NF001195">
    <property type="entry name" value="PRK00162.1"/>
    <property type="match status" value="1"/>
</dbReference>
<evidence type="ECO:0000256" key="2">
    <source>
        <dbReference type="ARBA" id="ARBA00022679"/>
    </source>
</evidence>
<dbReference type="CDD" id="cd01444">
    <property type="entry name" value="GlpE_ST"/>
    <property type="match status" value="1"/>
</dbReference>